<gene>
    <name evidence="8 11" type="primary">gyrA</name>
    <name evidence="11" type="ORF">H8792_000995</name>
</gene>
<comment type="catalytic activity">
    <reaction evidence="1 8 9">
        <text>ATP-dependent breakage, passage and rejoining of double-stranded DNA.</text>
        <dbReference type="EC" id="5.6.2.2"/>
    </reaction>
</comment>
<accession>A0ABS0BXX7</accession>
<comment type="subcellular location">
    <subcellularLocation>
        <location evidence="8">Cytoplasm</location>
    </subcellularLocation>
</comment>
<dbReference type="InterPro" id="IPR002205">
    <property type="entry name" value="Topo_IIA_dom_A"/>
</dbReference>
<reference evidence="11 12" key="1">
    <citation type="submission" date="2020-06" db="EMBL/GenBank/DDBJ databases">
        <authorList>
            <person name="Scott K."/>
        </authorList>
    </citation>
    <scope>NUCLEOTIDE SEQUENCE [LARGE SCALE GENOMIC DNA]</scope>
    <source>
        <strain evidence="11 12">HH1</strain>
    </source>
</reference>
<evidence type="ECO:0000256" key="9">
    <source>
        <dbReference type="PROSITE-ProRule" id="PRU01384"/>
    </source>
</evidence>
<dbReference type="EMBL" id="JACBGI020000001">
    <property type="protein sequence ID" value="MBF6056912.1"/>
    <property type="molecule type" value="Genomic_DNA"/>
</dbReference>
<evidence type="ECO:0000256" key="6">
    <source>
        <dbReference type="ARBA" id="ARBA00023125"/>
    </source>
</evidence>
<dbReference type="NCBIfam" id="NF004043">
    <property type="entry name" value="PRK05560.1"/>
    <property type="match status" value="1"/>
</dbReference>
<dbReference type="NCBIfam" id="NF004044">
    <property type="entry name" value="PRK05561.1"/>
    <property type="match status" value="1"/>
</dbReference>
<dbReference type="HAMAP" id="MF_01897">
    <property type="entry name" value="GyrA"/>
    <property type="match status" value="1"/>
</dbReference>
<dbReference type="Proteomes" id="UP001193680">
    <property type="component" value="Unassembled WGS sequence"/>
</dbReference>
<dbReference type="InterPro" id="IPR035516">
    <property type="entry name" value="Gyrase/topoIV_suA_C"/>
</dbReference>
<comment type="subunit">
    <text evidence="8">Heterotetramer, composed of two GyrA and two GyrB chains. In the heterotetramer, GyrA contains the active site tyrosine that forms a transient covalent intermediate with DNA, while GyrB binds cofactors and catalyzes ATP hydrolysis.</text>
</comment>
<reference evidence="11 12" key="2">
    <citation type="submission" date="2020-11" db="EMBL/GenBank/DDBJ databases">
        <title>Sulfur oxidizing isolate from Hospital Hole Sinkhole.</title>
        <authorList>
            <person name="Scott K.M."/>
        </authorList>
    </citation>
    <scope>NUCLEOTIDE SEQUENCE [LARGE SCALE GENOMIC DNA]</scope>
    <source>
        <strain evidence="11 12">HH1</strain>
    </source>
</reference>
<dbReference type="Gene3D" id="2.120.10.90">
    <property type="entry name" value="DNA gyrase/topoisomerase IV, subunit A, C-terminal"/>
    <property type="match status" value="1"/>
</dbReference>
<dbReference type="Gene3D" id="3.30.1360.40">
    <property type="match status" value="1"/>
</dbReference>
<evidence type="ECO:0000256" key="1">
    <source>
        <dbReference type="ARBA" id="ARBA00000185"/>
    </source>
</evidence>
<evidence type="ECO:0000259" key="10">
    <source>
        <dbReference type="PROSITE" id="PS52040"/>
    </source>
</evidence>
<keyword evidence="12" id="KW-1185">Reference proteome</keyword>
<dbReference type="InterPro" id="IPR050220">
    <property type="entry name" value="Type_II_DNA_Topoisomerases"/>
</dbReference>
<evidence type="ECO:0000313" key="12">
    <source>
        <dbReference type="Proteomes" id="UP001193680"/>
    </source>
</evidence>
<evidence type="ECO:0000256" key="8">
    <source>
        <dbReference type="HAMAP-Rule" id="MF_01897"/>
    </source>
</evidence>
<dbReference type="NCBIfam" id="TIGR01063">
    <property type="entry name" value="gyrA"/>
    <property type="match status" value="1"/>
</dbReference>
<organism evidence="11 12">
    <name type="scientific">Thiomicrorhabdus heinhorstiae</name>
    <dbReference type="NCBI Taxonomy" id="2748010"/>
    <lineage>
        <taxon>Bacteria</taxon>
        <taxon>Pseudomonadati</taxon>
        <taxon>Pseudomonadota</taxon>
        <taxon>Gammaproteobacteria</taxon>
        <taxon>Thiotrichales</taxon>
        <taxon>Piscirickettsiaceae</taxon>
        <taxon>Thiomicrorhabdus</taxon>
    </lineage>
</organism>
<protein>
    <recommendedName>
        <fullName evidence="8">DNA gyrase subunit A</fullName>
        <ecNumber evidence="8">5.6.2.2</ecNumber>
    </recommendedName>
</protein>
<keyword evidence="8" id="KW-0963">Cytoplasm</keyword>
<feature type="short sequence motif" description="GyrA-box" evidence="8">
    <location>
        <begin position="559"/>
        <end position="565"/>
    </location>
</feature>
<dbReference type="InterPro" id="IPR013760">
    <property type="entry name" value="Topo_IIA-like_dom_sf"/>
</dbReference>
<keyword evidence="5 8" id="KW-0799">Topoisomerase</keyword>
<feature type="active site" description="O-(5'-phospho-DNA)-tyrosine intermediate" evidence="8 9">
    <location>
        <position position="122"/>
    </location>
</feature>
<dbReference type="InterPro" id="IPR005743">
    <property type="entry name" value="GyrA"/>
</dbReference>
<feature type="domain" description="Topo IIA-type catalytic" evidence="10">
    <location>
        <begin position="34"/>
        <end position="532"/>
    </location>
</feature>
<dbReference type="RefSeq" id="WP_194947269.1">
    <property type="nucleotide sequence ID" value="NZ_JACBGI020000001.1"/>
</dbReference>
<dbReference type="SUPFAM" id="SSF101904">
    <property type="entry name" value="GyrA/ParC C-terminal domain-like"/>
    <property type="match status" value="1"/>
</dbReference>
<comment type="similarity">
    <text evidence="2 8">Belongs to the type II topoisomerase GyrA/ParC subunit family.</text>
</comment>
<dbReference type="InterPro" id="IPR013758">
    <property type="entry name" value="Topo_IIA_A/C_ab"/>
</dbReference>
<evidence type="ECO:0000313" key="11">
    <source>
        <dbReference type="EMBL" id="MBF6056912.1"/>
    </source>
</evidence>
<dbReference type="PANTHER" id="PTHR43493">
    <property type="entry name" value="DNA GYRASE/TOPOISOMERASE SUBUNIT A"/>
    <property type="match status" value="1"/>
</dbReference>
<evidence type="ECO:0000256" key="4">
    <source>
        <dbReference type="ARBA" id="ARBA00022840"/>
    </source>
</evidence>
<dbReference type="EC" id="5.6.2.2" evidence="8"/>
<dbReference type="Pfam" id="PF03989">
    <property type="entry name" value="DNA_gyraseA_C"/>
    <property type="match status" value="6"/>
</dbReference>
<keyword evidence="3 8" id="KW-0547">Nucleotide-binding</keyword>
<comment type="function">
    <text evidence="8">A type II topoisomerase that negatively supercoils closed circular double-stranded (ds) DNA in an ATP-dependent manner to modulate DNA topology and maintain chromosomes in an underwound state. Negative supercoiling favors strand separation, and DNA replication, transcription, recombination and repair, all of which involve strand separation. Also able to catalyze the interconversion of other topological isomers of dsDNA rings, including catenanes and knotted rings. Type II topoisomerases break and join 2 DNA strands simultaneously in an ATP-dependent manner.</text>
</comment>
<dbReference type="InterPro" id="IPR013757">
    <property type="entry name" value="Topo_IIA_A_a_sf"/>
</dbReference>
<dbReference type="InterPro" id="IPR006691">
    <property type="entry name" value="GyrA/parC_rep"/>
</dbReference>
<dbReference type="SUPFAM" id="SSF56719">
    <property type="entry name" value="Type II DNA topoisomerase"/>
    <property type="match status" value="1"/>
</dbReference>
<dbReference type="Gene3D" id="1.10.268.10">
    <property type="entry name" value="Topoisomerase, domain 3"/>
    <property type="match status" value="1"/>
</dbReference>
<dbReference type="CDD" id="cd00187">
    <property type="entry name" value="TOP4c"/>
    <property type="match status" value="1"/>
</dbReference>
<comment type="caution">
    <text evidence="11">The sequence shown here is derived from an EMBL/GenBank/DDBJ whole genome shotgun (WGS) entry which is preliminary data.</text>
</comment>
<comment type="miscellaneous">
    <text evidence="8">Few gyrases are as efficient as E.coli at forming negative supercoils. Not all organisms have 2 type II topoisomerases; in organisms with a single type II topoisomerase this enzyme also has to decatenate newly replicated chromosomes.</text>
</comment>
<dbReference type="PANTHER" id="PTHR43493:SF5">
    <property type="entry name" value="DNA GYRASE SUBUNIT A, CHLOROPLASTIC_MITOCHONDRIAL"/>
    <property type="match status" value="1"/>
</dbReference>
<evidence type="ECO:0000256" key="7">
    <source>
        <dbReference type="ARBA" id="ARBA00023235"/>
    </source>
</evidence>
<dbReference type="Pfam" id="PF00521">
    <property type="entry name" value="DNA_topoisoIV"/>
    <property type="match status" value="1"/>
</dbReference>
<evidence type="ECO:0000256" key="3">
    <source>
        <dbReference type="ARBA" id="ARBA00022741"/>
    </source>
</evidence>
<evidence type="ECO:0000256" key="5">
    <source>
        <dbReference type="ARBA" id="ARBA00023029"/>
    </source>
</evidence>
<proteinExistence type="inferred from homology"/>
<keyword evidence="4 8" id="KW-0067">ATP-binding</keyword>
<dbReference type="SMART" id="SM00434">
    <property type="entry name" value="TOP4c"/>
    <property type="match status" value="1"/>
</dbReference>
<name>A0ABS0BXX7_9GAMM</name>
<keyword evidence="6 8" id="KW-0238">DNA-binding</keyword>
<sequence length="859" mass="95340">MTEFAREIIPISLEDEMEQSYLSYAMSVIVGRALPDVRDGLKPVHRRVLYAMNELGNDFNKPYKKSARIVGDVIGKYHPHGDTAVYDTIVRMAQPFSLRYMLVDGQGNFGSVDGDSPAAMRYTEIRMAKISHQLLADLEKETVNFSENYDGSESEPDVLPTRIPNLLVNGSSGIAVGMATNIPPHNLTETVNACLAYIADPQIGISGLMEHIPGPDFPTYGIINGTSGIRQAYETGRGRVQIRARTEVETDKSGKSQIVVNEIPYQVNKAKLIERIAELVKEKKIEGITALRDESDKDGMRIVIELRRGEVPEVVINNLYKQTSMQTVFGVNMVALIDGQPKLLNLKEVIEAFVKHRREVVTRRTIFDLRKAREKAHILEGLALALTNIDEMIELIKASPSPAVAKERMLEREWPIGSVVDLLDRVELADVRPEDLPEGFGADGAIYKLSPVQAQAILEMRLHRLTGLEQDKIIEEYKGLLVKIAEFLEILRNPDRLTEVVKEELQEVVEQFGDVRRSEIDHAYQDLDAEDLIAVEDRIVTLSRDGYIKTQPLSDYRAQKRGGRGKSATAMKEEDEVGQLFVASTHDMLLCFSNRGKLYWQKTWQLPIASRGSRGKPIVNILPLEEGEYITSVLPVDQFDDERAVFMATRNSIVKRVALSDFSRPRANGIIAVDLLDDDELVGTALTTGEQEIMLFSDIGKAIRFKESDVRVMGRTARGVRGMKLGEGQKVISMQVAQPETLILTATENGFGKCTPVEDYSTINRGGQGVISIKTSDRNGKVVSAVAVDASQEIVLITNKATLVRTRVAEISVVGRNTQGVKLINVGKGEQVVGLAVVDIEDEEDSLDEPSQDSVTSEE</sequence>
<keyword evidence="7 8" id="KW-0413">Isomerase</keyword>
<dbReference type="Gene3D" id="3.90.199.10">
    <property type="entry name" value="Topoisomerase II, domain 5"/>
    <property type="match status" value="1"/>
</dbReference>
<dbReference type="PROSITE" id="PS52040">
    <property type="entry name" value="TOPO_IIA"/>
    <property type="match status" value="1"/>
</dbReference>
<evidence type="ECO:0000256" key="2">
    <source>
        <dbReference type="ARBA" id="ARBA00008263"/>
    </source>
</evidence>